<organism evidence="1 2">
    <name type="scientific">Dyella tabacisoli</name>
    <dbReference type="NCBI Taxonomy" id="2282381"/>
    <lineage>
        <taxon>Bacteria</taxon>
        <taxon>Pseudomonadati</taxon>
        <taxon>Pseudomonadota</taxon>
        <taxon>Gammaproteobacteria</taxon>
        <taxon>Lysobacterales</taxon>
        <taxon>Rhodanobacteraceae</taxon>
        <taxon>Dyella</taxon>
    </lineage>
</organism>
<dbReference type="AlphaFoldDB" id="A0A369UHR1"/>
<dbReference type="InterPro" id="IPR022061">
    <property type="entry name" value="DUF3617"/>
</dbReference>
<evidence type="ECO:0000313" key="1">
    <source>
        <dbReference type="EMBL" id="RDD80292.1"/>
    </source>
</evidence>
<dbReference type="Pfam" id="PF12276">
    <property type="entry name" value="DUF3617"/>
    <property type="match status" value="1"/>
</dbReference>
<gene>
    <name evidence="1" type="ORF">DVJ77_17730</name>
</gene>
<accession>A0A369UHR1</accession>
<name>A0A369UHR1_9GAMM</name>
<keyword evidence="2" id="KW-1185">Reference proteome</keyword>
<dbReference type="Proteomes" id="UP000253782">
    <property type="component" value="Unassembled WGS sequence"/>
</dbReference>
<dbReference type="EMBL" id="QQAH01000018">
    <property type="protein sequence ID" value="RDD80292.1"/>
    <property type="molecule type" value="Genomic_DNA"/>
</dbReference>
<reference evidence="1 2" key="1">
    <citation type="submission" date="2018-07" db="EMBL/GenBank/DDBJ databases">
        <title>Dyella tabacisoli L4-6T, whole genome shotgun sequence.</title>
        <authorList>
            <person name="Zhou X.-K."/>
            <person name="Li W.-J."/>
            <person name="Duan Y.-Q."/>
        </authorList>
    </citation>
    <scope>NUCLEOTIDE SEQUENCE [LARGE SCALE GENOMIC DNA]</scope>
    <source>
        <strain evidence="1 2">L4-6</strain>
    </source>
</reference>
<comment type="caution">
    <text evidence="1">The sequence shown here is derived from an EMBL/GenBank/DDBJ whole genome shotgun (WGS) entry which is preliminary data.</text>
</comment>
<proteinExistence type="predicted"/>
<protein>
    <submittedName>
        <fullName evidence="1">DUF3617 domain-containing protein</fullName>
    </submittedName>
</protein>
<evidence type="ECO:0000313" key="2">
    <source>
        <dbReference type="Proteomes" id="UP000253782"/>
    </source>
</evidence>
<sequence length="199" mass="21195">MPADVSFCTRISILWKRCLSTNRRSAMNTRSPTMLALSLLAASTTTFAIDLTPLNVNLGAWEITTRTSTQGVLVPPEMLTQMPSAQRAKIAAAMQARSGKVSTQVDQECVTPQVLQEKNAFIGEQDESCSRTVIASTSTRQQLQLSCQGEHARNGTVTVNASSPSTVTSVADIAFAGGGKVHVEIDGRWLGAHCAGVTD</sequence>